<organism evidence="1 3">
    <name type="scientific">Zhongshania aliphaticivorans</name>
    <dbReference type="NCBI Taxonomy" id="1470434"/>
    <lineage>
        <taxon>Bacteria</taxon>
        <taxon>Pseudomonadati</taxon>
        <taxon>Pseudomonadota</taxon>
        <taxon>Gammaproteobacteria</taxon>
        <taxon>Cellvibrionales</taxon>
        <taxon>Spongiibacteraceae</taxon>
        <taxon>Zhongshania</taxon>
    </lineage>
</organism>
<evidence type="ECO:0000313" key="3">
    <source>
        <dbReference type="Proteomes" id="UP000435877"/>
    </source>
</evidence>
<dbReference type="Proteomes" id="UP000435877">
    <property type="component" value="Unassembled WGS sequence"/>
</dbReference>
<dbReference type="Proteomes" id="UP000439591">
    <property type="component" value="Unassembled WGS sequence"/>
</dbReference>
<evidence type="ECO:0000313" key="4">
    <source>
        <dbReference type="Proteomes" id="UP000439591"/>
    </source>
</evidence>
<evidence type="ECO:0000313" key="1">
    <source>
        <dbReference type="EMBL" id="CAA0081245.1"/>
    </source>
</evidence>
<sequence>MQSSKAVRKPAAPREIVDYWVNNTGGKTMYWGRMIEAGDVVVKNSYGAKWEMSAADFDAVYKTGVQS</sequence>
<protein>
    <submittedName>
        <fullName evidence="1">Uncharacterized protein</fullName>
    </submittedName>
</protein>
<dbReference type="RefSeq" id="WP_159266993.1">
    <property type="nucleotide sequence ID" value="NZ_CACSIK010000001.1"/>
</dbReference>
<accession>A0A5S9MWZ9</accession>
<proteinExistence type="predicted"/>
<gene>
    <name evidence="1" type="ORF">IHBHHGIJ_00287</name>
    <name evidence="2" type="ORF">KFEGEMFD_00863</name>
</gene>
<dbReference type="EMBL" id="CACSIK010000001">
    <property type="protein sequence ID" value="CAA0081245.1"/>
    <property type="molecule type" value="Genomic_DNA"/>
</dbReference>
<name>A0A5S9MWZ9_9GAMM</name>
<reference evidence="3 4" key="1">
    <citation type="submission" date="2019-11" db="EMBL/GenBank/DDBJ databases">
        <authorList>
            <person name="Holert J."/>
        </authorList>
    </citation>
    <scope>NUCLEOTIDE SEQUENCE [LARGE SCALE GENOMIC DNA]</scope>
    <source>
        <strain evidence="2">BC3_2A</strain>
        <strain evidence="1">SB11_1A</strain>
    </source>
</reference>
<dbReference type="AlphaFoldDB" id="A0A5S9MWZ9"/>
<dbReference type="EMBL" id="CACSIM010000001">
    <property type="protein sequence ID" value="CAA0085165.1"/>
    <property type="molecule type" value="Genomic_DNA"/>
</dbReference>
<keyword evidence="3" id="KW-1185">Reference proteome</keyword>
<evidence type="ECO:0000313" key="2">
    <source>
        <dbReference type="EMBL" id="CAA0085165.1"/>
    </source>
</evidence>